<keyword evidence="10" id="KW-0998">Cell outer membrane</keyword>
<sequence length="394" mass="40964">MKKTVMLTLAATLALASNARAQSNVTLYGILDEGVNYNSNAGGARSVAVQSGVMQGSRWGMRGSEDLGGGLSAVFMLENGFDLSSGKASQGGLLFGRQAYVGLQNSFGTLTIGRQNDSGADFVGPLESGNQWAGNIGAHPGDLDNLNNTVRTNNAVKFRSRSFNGASFGAMYSFGGVPGSLARNQVWSLGAGYDGGPVALAVGYLNVRNPNVAFFGNATTGTPSATVANSSYPIYSGYLSANSYQVFSAGGRYTFGPATFGLVYANVGFDGLGSAVNGPNPAKYSGSAYFNLVEANLRYVLTPALSFGLAYTYTSGSRVASATGTNNGAIYRQVQAGADYLLSTRTDVYVIGIYQQASGTDSRNFPAVASINNQSSPSTTGSQTLVRLGIRHRF</sequence>
<dbReference type="SUPFAM" id="SSF56935">
    <property type="entry name" value="Porins"/>
    <property type="match status" value="1"/>
</dbReference>
<evidence type="ECO:0000313" key="14">
    <source>
        <dbReference type="Proteomes" id="UP000366945"/>
    </source>
</evidence>
<dbReference type="GO" id="GO:0015288">
    <property type="term" value="F:porin activity"/>
    <property type="evidence" value="ECO:0007669"/>
    <property type="project" value="UniProtKB-KW"/>
</dbReference>
<proteinExistence type="predicted"/>
<keyword evidence="5" id="KW-0812">Transmembrane</keyword>
<feature type="domain" description="Porin" evidence="12">
    <location>
        <begin position="9"/>
        <end position="351"/>
    </location>
</feature>
<dbReference type="InterPro" id="IPR002299">
    <property type="entry name" value="Porin_Neis"/>
</dbReference>
<dbReference type="InterPro" id="IPR050298">
    <property type="entry name" value="Gram-neg_bact_OMP"/>
</dbReference>
<dbReference type="GO" id="GO:0006811">
    <property type="term" value="P:monoatomic ion transport"/>
    <property type="evidence" value="ECO:0007669"/>
    <property type="project" value="UniProtKB-KW"/>
</dbReference>
<keyword evidence="4" id="KW-1134">Transmembrane beta strand</keyword>
<dbReference type="PANTHER" id="PTHR34501:SF9">
    <property type="entry name" value="MAJOR OUTER MEMBRANE PROTEIN P.IA"/>
    <property type="match status" value="1"/>
</dbReference>
<dbReference type="EMBL" id="CABPSK010000001">
    <property type="protein sequence ID" value="VVD76184.1"/>
    <property type="molecule type" value="Genomic_DNA"/>
</dbReference>
<protein>
    <submittedName>
        <fullName evidence="13">Porin</fullName>
    </submittedName>
</protein>
<evidence type="ECO:0000256" key="4">
    <source>
        <dbReference type="ARBA" id="ARBA00022452"/>
    </source>
</evidence>
<keyword evidence="6 11" id="KW-0732">Signal</keyword>
<evidence type="ECO:0000256" key="9">
    <source>
        <dbReference type="ARBA" id="ARBA00023136"/>
    </source>
</evidence>
<keyword evidence="8" id="KW-0626">Porin</keyword>
<evidence type="ECO:0000256" key="6">
    <source>
        <dbReference type="ARBA" id="ARBA00022729"/>
    </source>
</evidence>
<evidence type="ECO:0000256" key="1">
    <source>
        <dbReference type="ARBA" id="ARBA00004571"/>
    </source>
</evidence>
<evidence type="ECO:0000256" key="5">
    <source>
        <dbReference type="ARBA" id="ARBA00022692"/>
    </source>
</evidence>
<dbReference type="PANTHER" id="PTHR34501">
    <property type="entry name" value="PROTEIN YDDL-RELATED"/>
    <property type="match status" value="1"/>
</dbReference>
<name>A0A5E4SPB3_9BURK</name>
<dbReference type="AlphaFoldDB" id="A0A5E4SPB3"/>
<evidence type="ECO:0000256" key="11">
    <source>
        <dbReference type="SAM" id="SignalP"/>
    </source>
</evidence>
<dbReference type="GeneID" id="300402941"/>
<evidence type="ECO:0000256" key="3">
    <source>
        <dbReference type="ARBA" id="ARBA00022448"/>
    </source>
</evidence>
<feature type="signal peptide" evidence="11">
    <location>
        <begin position="1"/>
        <end position="21"/>
    </location>
</feature>
<feature type="chain" id="PRO_5023002662" evidence="11">
    <location>
        <begin position="22"/>
        <end position="394"/>
    </location>
</feature>
<keyword evidence="14" id="KW-1185">Reference proteome</keyword>
<evidence type="ECO:0000256" key="8">
    <source>
        <dbReference type="ARBA" id="ARBA00023114"/>
    </source>
</evidence>
<evidence type="ECO:0000256" key="2">
    <source>
        <dbReference type="ARBA" id="ARBA00011233"/>
    </source>
</evidence>
<dbReference type="PRINTS" id="PR00184">
    <property type="entry name" value="NEISSPPORIN"/>
</dbReference>
<dbReference type="RefSeq" id="WP_150678240.1">
    <property type="nucleotide sequence ID" value="NZ_CABPSK010000001.1"/>
</dbReference>
<dbReference type="Gene3D" id="2.40.160.10">
    <property type="entry name" value="Porin"/>
    <property type="match status" value="1"/>
</dbReference>
<accession>A0A5E4SPB3</accession>
<evidence type="ECO:0000259" key="12">
    <source>
        <dbReference type="Pfam" id="PF13609"/>
    </source>
</evidence>
<dbReference type="InterPro" id="IPR033900">
    <property type="entry name" value="Gram_neg_porin_domain"/>
</dbReference>
<evidence type="ECO:0000256" key="7">
    <source>
        <dbReference type="ARBA" id="ARBA00023065"/>
    </source>
</evidence>
<keyword evidence="3" id="KW-0813">Transport</keyword>
<keyword evidence="7" id="KW-0406">Ion transport</keyword>
<dbReference type="Proteomes" id="UP000366945">
    <property type="component" value="Unassembled WGS sequence"/>
</dbReference>
<keyword evidence="9" id="KW-0472">Membrane</keyword>
<evidence type="ECO:0000313" key="13">
    <source>
        <dbReference type="EMBL" id="VVD76184.1"/>
    </source>
</evidence>
<dbReference type="GO" id="GO:0046930">
    <property type="term" value="C:pore complex"/>
    <property type="evidence" value="ECO:0007669"/>
    <property type="project" value="UniProtKB-KW"/>
</dbReference>
<comment type="subunit">
    <text evidence="2">Homotrimer.</text>
</comment>
<dbReference type="Pfam" id="PF13609">
    <property type="entry name" value="Porin_4"/>
    <property type="match status" value="1"/>
</dbReference>
<gene>
    <name evidence="13" type="ORF">PPN31114_00883</name>
</gene>
<reference evidence="13 14" key="1">
    <citation type="submission" date="2019-08" db="EMBL/GenBank/DDBJ databases">
        <authorList>
            <person name="Peeters C."/>
        </authorList>
    </citation>
    <scope>NUCLEOTIDE SEQUENCE [LARGE SCALE GENOMIC DNA]</scope>
    <source>
        <strain evidence="13 14">LMG 31114</strain>
    </source>
</reference>
<comment type="subcellular location">
    <subcellularLocation>
        <location evidence="1">Cell outer membrane</location>
        <topology evidence="1">Multi-pass membrane protein</topology>
    </subcellularLocation>
</comment>
<dbReference type="InterPro" id="IPR023614">
    <property type="entry name" value="Porin_dom_sf"/>
</dbReference>
<dbReference type="CDD" id="cd00342">
    <property type="entry name" value="gram_neg_porins"/>
    <property type="match status" value="1"/>
</dbReference>
<dbReference type="GO" id="GO:0009279">
    <property type="term" value="C:cell outer membrane"/>
    <property type="evidence" value="ECO:0007669"/>
    <property type="project" value="UniProtKB-SubCell"/>
</dbReference>
<organism evidence="13 14">
    <name type="scientific">Pandoraea pneumonica</name>
    <dbReference type="NCBI Taxonomy" id="2508299"/>
    <lineage>
        <taxon>Bacteria</taxon>
        <taxon>Pseudomonadati</taxon>
        <taxon>Pseudomonadota</taxon>
        <taxon>Betaproteobacteria</taxon>
        <taxon>Burkholderiales</taxon>
        <taxon>Burkholderiaceae</taxon>
        <taxon>Pandoraea</taxon>
    </lineage>
</organism>
<evidence type="ECO:0000256" key="10">
    <source>
        <dbReference type="ARBA" id="ARBA00023237"/>
    </source>
</evidence>
<dbReference type="OrthoDB" id="8988223at2"/>